<dbReference type="STRING" id="1435377.SUSAZ_07475"/>
<dbReference type="InterPro" id="IPR029062">
    <property type="entry name" value="Class_I_gatase-like"/>
</dbReference>
<keyword evidence="7 10" id="KW-0456">Lyase</keyword>
<feature type="domain" description="Glutamine amidotransferase" evidence="12">
    <location>
        <begin position="4"/>
        <end position="186"/>
    </location>
</feature>
<dbReference type="Gene3D" id="3.40.50.880">
    <property type="match status" value="1"/>
</dbReference>
<evidence type="ECO:0000256" key="6">
    <source>
        <dbReference type="ARBA" id="ARBA00023102"/>
    </source>
</evidence>
<evidence type="ECO:0000313" key="13">
    <source>
        <dbReference type="EMBL" id="ALU30273.1"/>
    </source>
</evidence>
<dbReference type="HAMAP" id="MF_00278">
    <property type="entry name" value="HisH"/>
    <property type="match status" value="1"/>
</dbReference>
<evidence type="ECO:0000256" key="3">
    <source>
        <dbReference type="ARBA" id="ARBA00022605"/>
    </source>
</evidence>
<dbReference type="SMR" id="A0A0U3FT60"/>
<evidence type="ECO:0000256" key="9">
    <source>
        <dbReference type="ARBA" id="ARBA00049534"/>
    </source>
</evidence>
<comment type="catalytic activity">
    <reaction evidence="9 10">
        <text>L-glutamine + H2O = L-glutamate + NH4(+)</text>
        <dbReference type="Rhea" id="RHEA:15889"/>
        <dbReference type="ChEBI" id="CHEBI:15377"/>
        <dbReference type="ChEBI" id="CHEBI:28938"/>
        <dbReference type="ChEBI" id="CHEBI:29985"/>
        <dbReference type="ChEBI" id="CHEBI:58359"/>
        <dbReference type="EC" id="3.5.1.2"/>
    </reaction>
</comment>
<dbReference type="GeneID" id="78441924"/>
<dbReference type="Proteomes" id="UP000060043">
    <property type="component" value="Chromosome"/>
</dbReference>
<dbReference type="EMBL" id="CP013695">
    <property type="protein sequence ID" value="ALU30990.1"/>
    <property type="molecule type" value="Genomic_DNA"/>
</dbReference>
<dbReference type="AlphaFoldDB" id="A0A0U3FT60"/>
<sequence>MRAVIIDYGVGNLFSIYSGLRRVGFEVEISKEPKGSEDLIVFPGVGSFSAVSKYLVARKEKFEVLRSNGTGFLGICLGMQIMFEEGTEGGLNKGLGWLKGRVDKINHPRVKIPHIGWDKVNVIKYNELSEGIDDQYVYYAHSYVAYPTDKSVILSTTSYGIDYPAVVNIGNIVGTQFHPEKSSLVGRKFLTNVYRWLRK</sequence>
<comment type="subcellular location">
    <subcellularLocation>
        <location evidence="10">Cytoplasm</location>
    </subcellularLocation>
</comment>
<dbReference type="GO" id="GO:0004359">
    <property type="term" value="F:glutaminase activity"/>
    <property type="evidence" value="ECO:0007669"/>
    <property type="project" value="UniProtKB-EC"/>
</dbReference>
<dbReference type="Pfam" id="PF00117">
    <property type="entry name" value="GATase"/>
    <property type="match status" value="1"/>
</dbReference>
<feature type="active site" evidence="10 11">
    <location>
        <position position="180"/>
    </location>
</feature>
<keyword evidence="3 10" id="KW-0028">Amino-acid biosynthesis</keyword>
<dbReference type="SUPFAM" id="SSF52317">
    <property type="entry name" value="Class I glutamine amidotransferase-like"/>
    <property type="match status" value="1"/>
</dbReference>
<keyword evidence="5 10" id="KW-0315">Glutamine amidotransferase</keyword>
<dbReference type="OMA" id="WVYFVHS"/>
<reference evidence="15 16" key="1">
    <citation type="submission" date="2015-12" db="EMBL/GenBank/DDBJ databases">
        <title>A stable core within a dynamic pangenome in Sulfolobus acidocaldarius.</title>
        <authorList>
            <person name="Anderson R."/>
            <person name="Kouris A."/>
            <person name="Seward C."/>
            <person name="Campbell K."/>
            <person name="Whitaker R."/>
        </authorList>
    </citation>
    <scope>NUCLEOTIDE SEQUENCE [LARGE SCALE GENOMIC DNA]</scope>
    <source>
        <strain evidence="13 16">GG12-C01-09</strain>
        <strain evidence="14 15">NG05B_CO5_07</strain>
    </source>
</reference>
<dbReference type="UniPathway" id="UPA00031">
    <property type="reaction ID" value="UER00010"/>
</dbReference>
<comment type="subunit">
    <text evidence="2 10">Heterodimer of HisH and HisF.</text>
</comment>
<keyword evidence="10" id="KW-0963">Cytoplasm</keyword>
<gene>
    <name evidence="10 14" type="primary">hisH</name>
    <name evidence="13" type="ORF">ATY89_10200</name>
    <name evidence="14" type="ORF">ATZ20_01755</name>
</gene>
<evidence type="ECO:0000259" key="12">
    <source>
        <dbReference type="Pfam" id="PF00117"/>
    </source>
</evidence>
<comment type="function">
    <text evidence="10">IGPS catalyzes the conversion of PRFAR and glutamine to IGP, AICAR and glutamate. The HisH subunit catalyzes the hydrolysis of glutamine to glutamate and ammonia as part of the synthesis of IGP and AICAR. The resulting ammonia molecule is channeled to the active site of HisF.</text>
</comment>
<evidence type="ECO:0000256" key="10">
    <source>
        <dbReference type="HAMAP-Rule" id="MF_00278"/>
    </source>
</evidence>
<protein>
    <recommendedName>
        <fullName evidence="10">Imidazole glycerol phosphate synthase subunit HisH</fullName>
        <ecNumber evidence="10">4.3.2.10</ecNumber>
    </recommendedName>
    <alternativeName>
        <fullName evidence="10">IGP synthase glutaminase subunit</fullName>
        <ecNumber evidence="10">3.5.1.2</ecNumber>
    </alternativeName>
    <alternativeName>
        <fullName evidence="10">IGP synthase subunit HisH</fullName>
    </alternativeName>
    <alternativeName>
        <fullName evidence="10">ImGP synthase subunit HisH</fullName>
        <shortName evidence="10">IGPS subunit HisH</shortName>
    </alternativeName>
</protein>
<dbReference type="OrthoDB" id="33401at2157"/>
<evidence type="ECO:0000256" key="1">
    <source>
        <dbReference type="ARBA" id="ARBA00005091"/>
    </source>
</evidence>
<evidence type="ECO:0000256" key="2">
    <source>
        <dbReference type="ARBA" id="ARBA00011152"/>
    </source>
</evidence>
<dbReference type="GeneID" id="14552074"/>
<keyword evidence="4 10" id="KW-0378">Hydrolase</keyword>
<feature type="active site" evidence="10 11">
    <location>
        <position position="178"/>
    </location>
</feature>
<dbReference type="GO" id="GO:0005737">
    <property type="term" value="C:cytoplasm"/>
    <property type="evidence" value="ECO:0007669"/>
    <property type="project" value="UniProtKB-SubCell"/>
</dbReference>
<dbReference type="CDD" id="cd01748">
    <property type="entry name" value="GATase1_IGP_Synthase"/>
    <property type="match status" value="1"/>
</dbReference>
<dbReference type="InterPro" id="IPR017926">
    <property type="entry name" value="GATASE"/>
</dbReference>
<dbReference type="Proteomes" id="UP000065473">
    <property type="component" value="Chromosome"/>
</dbReference>
<evidence type="ECO:0000313" key="14">
    <source>
        <dbReference type="EMBL" id="ALU30990.1"/>
    </source>
</evidence>
<dbReference type="EC" id="4.3.2.10" evidence="10"/>
<dbReference type="GO" id="GO:0000105">
    <property type="term" value="P:L-histidine biosynthetic process"/>
    <property type="evidence" value="ECO:0007669"/>
    <property type="project" value="UniProtKB-UniRule"/>
</dbReference>
<dbReference type="EMBL" id="CP013694">
    <property type="protein sequence ID" value="ALU30273.1"/>
    <property type="molecule type" value="Genomic_DNA"/>
</dbReference>
<dbReference type="PaxDb" id="1435377-SUSAZ_07475"/>
<name>A0A0U3FT60_9CREN</name>
<evidence type="ECO:0000313" key="15">
    <source>
        <dbReference type="Proteomes" id="UP000060043"/>
    </source>
</evidence>
<feature type="active site" description="Nucleophile" evidence="10 11">
    <location>
        <position position="76"/>
    </location>
</feature>
<dbReference type="PROSITE" id="PS51273">
    <property type="entry name" value="GATASE_TYPE_1"/>
    <property type="match status" value="1"/>
</dbReference>
<evidence type="ECO:0000256" key="4">
    <source>
        <dbReference type="ARBA" id="ARBA00022801"/>
    </source>
</evidence>
<dbReference type="InterPro" id="IPR010139">
    <property type="entry name" value="Imidazole-glycPsynth_HisH"/>
</dbReference>
<evidence type="ECO:0000256" key="11">
    <source>
        <dbReference type="PIRSR" id="PIRSR000495-1"/>
    </source>
</evidence>
<dbReference type="EC" id="3.5.1.2" evidence="10"/>
<dbReference type="PANTHER" id="PTHR42701:SF1">
    <property type="entry name" value="IMIDAZOLE GLYCEROL PHOSPHATE SYNTHASE SUBUNIT HISH"/>
    <property type="match status" value="1"/>
</dbReference>
<evidence type="ECO:0000256" key="7">
    <source>
        <dbReference type="ARBA" id="ARBA00023239"/>
    </source>
</evidence>
<evidence type="ECO:0000256" key="5">
    <source>
        <dbReference type="ARBA" id="ARBA00022962"/>
    </source>
</evidence>
<dbReference type="PANTHER" id="PTHR42701">
    <property type="entry name" value="IMIDAZOLE GLYCEROL PHOSPHATE SYNTHASE SUBUNIT HISH"/>
    <property type="match status" value="1"/>
</dbReference>
<evidence type="ECO:0000256" key="8">
    <source>
        <dbReference type="ARBA" id="ARBA00047838"/>
    </source>
</evidence>
<comment type="pathway">
    <text evidence="1 10">Amino-acid biosynthesis; L-histidine biosynthesis; L-histidine from 5-phospho-alpha-D-ribose 1-diphosphate: step 5/9.</text>
</comment>
<dbReference type="NCBIfam" id="TIGR01855">
    <property type="entry name" value="IMP_synth_hisH"/>
    <property type="match status" value="1"/>
</dbReference>
<dbReference type="RefSeq" id="WP_011278396.1">
    <property type="nucleotide sequence ID" value="NZ_BHWZ01000003.1"/>
</dbReference>
<proteinExistence type="inferred from homology"/>
<dbReference type="GO" id="GO:0000107">
    <property type="term" value="F:imidazoleglycerol-phosphate synthase activity"/>
    <property type="evidence" value="ECO:0007669"/>
    <property type="project" value="UniProtKB-UniRule"/>
</dbReference>
<evidence type="ECO:0000313" key="16">
    <source>
        <dbReference type="Proteomes" id="UP000065473"/>
    </source>
</evidence>
<accession>A0A0U3FT60</accession>
<dbReference type="PIRSF" id="PIRSF000495">
    <property type="entry name" value="Amidotransf_hisH"/>
    <property type="match status" value="1"/>
</dbReference>
<organism evidence="14 15">
    <name type="scientific">Sulfolobus acidocaldarius</name>
    <dbReference type="NCBI Taxonomy" id="2285"/>
    <lineage>
        <taxon>Archaea</taxon>
        <taxon>Thermoproteota</taxon>
        <taxon>Thermoprotei</taxon>
        <taxon>Sulfolobales</taxon>
        <taxon>Sulfolobaceae</taxon>
        <taxon>Sulfolobus</taxon>
    </lineage>
</organism>
<keyword evidence="6 10" id="KW-0368">Histidine biosynthesis</keyword>
<dbReference type="GO" id="GO:0016829">
    <property type="term" value="F:lyase activity"/>
    <property type="evidence" value="ECO:0007669"/>
    <property type="project" value="UniProtKB-KW"/>
</dbReference>
<comment type="catalytic activity">
    <reaction evidence="8 10">
        <text>5-[(5-phospho-1-deoxy-D-ribulos-1-ylimino)methylamino]-1-(5-phospho-beta-D-ribosyl)imidazole-4-carboxamide + L-glutamine = D-erythro-1-(imidazol-4-yl)glycerol 3-phosphate + 5-amino-1-(5-phospho-beta-D-ribosyl)imidazole-4-carboxamide + L-glutamate + H(+)</text>
        <dbReference type="Rhea" id="RHEA:24793"/>
        <dbReference type="ChEBI" id="CHEBI:15378"/>
        <dbReference type="ChEBI" id="CHEBI:29985"/>
        <dbReference type="ChEBI" id="CHEBI:58278"/>
        <dbReference type="ChEBI" id="CHEBI:58359"/>
        <dbReference type="ChEBI" id="CHEBI:58475"/>
        <dbReference type="ChEBI" id="CHEBI:58525"/>
        <dbReference type="EC" id="4.3.2.10"/>
    </reaction>
</comment>